<keyword evidence="1" id="KW-0145">Chemotaxis</keyword>
<comment type="caution">
    <text evidence="5">The sequence shown here is derived from an EMBL/GenBank/DDBJ whole genome shotgun (WGS) entry which is preliminary data.</text>
</comment>
<evidence type="ECO:0000256" key="3">
    <source>
        <dbReference type="PROSITE-ProRule" id="PRU00284"/>
    </source>
</evidence>
<dbReference type="GO" id="GO:0007165">
    <property type="term" value="P:signal transduction"/>
    <property type="evidence" value="ECO:0007669"/>
    <property type="project" value="UniProtKB-KW"/>
</dbReference>
<keyword evidence="6" id="KW-1185">Reference proteome</keyword>
<reference evidence="5 6" key="1">
    <citation type="submission" date="2019-10" db="EMBL/GenBank/DDBJ databases">
        <title>Epibacterium sp. nov., isolated from seawater.</title>
        <authorList>
            <person name="Zhang X."/>
            <person name="Li N."/>
        </authorList>
    </citation>
    <scope>NUCLEOTIDE SEQUENCE [LARGE SCALE GENOMIC DNA]</scope>
    <source>
        <strain evidence="5 6">SM1979</strain>
    </source>
</reference>
<dbReference type="GO" id="GO:0016020">
    <property type="term" value="C:membrane"/>
    <property type="evidence" value="ECO:0007669"/>
    <property type="project" value="InterPro"/>
</dbReference>
<protein>
    <recommendedName>
        <fullName evidence="4">Methyl-accepting transducer domain-containing protein</fullName>
    </recommendedName>
</protein>
<evidence type="ECO:0000313" key="5">
    <source>
        <dbReference type="EMBL" id="MQQ07696.1"/>
    </source>
</evidence>
<evidence type="ECO:0000313" key="6">
    <source>
        <dbReference type="Proteomes" id="UP000444174"/>
    </source>
</evidence>
<dbReference type="AlphaFoldDB" id="A0A843Y9U7"/>
<evidence type="ECO:0000256" key="1">
    <source>
        <dbReference type="ARBA" id="ARBA00022500"/>
    </source>
</evidence>
<dbReference type="Gene3D" id="1.10.287.950">
    <property type="entry name" value="Methyl-accepting chemotaxis protein"/>
    <property type="match status" value="1"/>
</dbReference>
<name>A0A843Y9U7_9RHOB</name>
<dbReference type="EMBL" id="WIBF01000002">
    <property type="protein sequence ID" value="MQQ07696.1"/>
    <property type="molecule type" value="Genomic_DNA"/>
</dbReference>
<accession>A0A843Y9U7</accession>
<dbReference type="InterPro" id="IPR004089">
    <property type="entry name" value="MCPsignal_dom"/>
</dbReference>
<dbReference type="PROSITE" id="PS50111">
    <property type="entry name" value="CHEMOTAXIS_TRANSDUC_2"/>
    <property type="match status" value="1"/>
</dbReference>
<dbReference type="PANTHER" id="PTHR43531">
    <property type="entry name" value="PROTEIN ICFG"/>
    <property type="match status" value="1"/>
</dbReference>
<evidence type="ECO:0000256" key="2">
    <source>
        <dbReference type="ARBA" id="ARBA00029447"/>
    </source>
</evidence>
<sequence length="241" mass="25864">MMGIAQMNSPETPQADTQADTLAEAELGQLINLCGKMRMLSHRAVMIALLQNCEDPRKTLGGEAFAAALDEFAAIAQRISLTRAHSDLPPDVLVAMRAVQAITPEQEQQLEKFINAARDLSNSGNRADQSRLVAFAEFVATTLLSTLNDVVGGIGRALDYAVAQRSSRSAFNRDVISKSVSQIEQISQAVFMISVNASIEAARAGEQGRGFSILASEIRSLSQTSATSVQQLRSQLEVLAS</sequence>
<proteinExistence type="inferred from homology"/>
<feature type="domain" description="Methyl-accepting transducer" evidence="4">
    <location>
        <begin position="176"/>
        <end position="241"/>
    </location>
</feature>
<dbReference type="InterPro" id="IPR051310">
    <property type="entry name" value="MCP_chemotaxis"/>
</dbReference>
<keyword evidence="3" id="KW-0807">Transducer</keyword>
<evidence type="ECO:0000259" key="4">
    <source>
        <dbReference type="PROSITE" id="PS50111"/>
    </source>
</evidence>
<organism evidence="5 6">
    <name type="scientific">Tritonibacter litoralis</name>
    <dbReference type="NCBI Taxonomy" id="2662264"/>
    <lineage>
        <taxon>Bacteria</taxon>
        <taxon>Pseudomonadati</taxon>
        <taxon>Pseudomonadota</taxon>
        <taxon>Alphaproteobacteria</taxon>
        <taxon>Rhodobacterales</taxon>
        <taxon>Paracoccaceae</taxon>
        <taxon>Tritonibacter</taxon>
    </lineage>
</organism>
<dbReference type="SUPFAM" id="SSF58104">
    <property type="entry name" value="Methyl-accepting chemotaxis protein (MCP) signaling domain"/>
    <property type="match status" value="1"/>
</dbReference>
<dbReference type="Proteomes" id="UP000444174">
    <property type="component" value="Unassembled WGS sequence"/>
</dbReference>
<gene>
    <name evidence="5" type="ORF">GFB49_04435</name>
</gene>
<dbReference type="Pfam" id="PF00015">
    <property type="entry name" value="MCPsignal"/>
    <property type="match status" value="1"/>
</dbReference>
<dbReference type="PANTHER" id="PTHR43531:SF11">
    <property type="entry name" value="METHYL-ACCEPTING CHEMOTAXIS PROTEIN 3"/>
    <property type="match status" value="1"/>
</dbReference>
<comment type="similarity">
    <text evidence="2">Belongs to the methyl-accepting chemotaxis (MCP) protein family.</text>
</comment>
<dbReference type="GO" id="GO:0006935">
    <property type="term" value="P:chemotaxis"/>
    <property type="evidence" value="ECO:0007669"/>
    <property type="project" value="UniProtKB-KW"/>
</dbReference>